<gene>
    <name evidence="1" type="ORF">BHAOGJBA_5928</name>
</gene>
<comment type="caution">
    <text evidence="1">The sequence shown here is derived from an EMBL/GenBank/DDBJ whole genome shotgun (WGS) entry which is preliminary data.</text>
</comment>
<evidence type="ECO:0000313" key="1">
    <source>
        <dbReference type="EMBL" id="GJD92374.1"/>
    </source>
</evidence>
<dbReference type="RefSeq" id="WP_066921344.1">
    <property type="nucleotide sequence ID" value="NZ_BPQO01000043.1"/>
</dbReference>
<reference evidence="1" key="2">
    <citation type="submission" date="2021-08" db="EMBL/GenBank/DDBJ databases">
        <authorList>
            <person name="Tani A."/>
            <person name="Ola A."/>
            <person name="Ogura Y."/>
            <person name="Katsura K."/>
            <person name="Hayashi T."/>
        </authorList>
    </citation>
    <scope>NUCLEOTIDE SEQUENCE</scope>
    <source>
        <strain evidence="1">DSM 16372</strain>
    </source>
</reference>
<dbReference type="Proteomes" id="UP001055247">
    <property type="component" value="Unassembled WGS sequence"/>
</dbReference>
<accession>A0AAV4ZUW3</accession>
<reference evidence="1" key="1">
    <citation type="journal article" date="2016" name="Front. Microbiol.">
        <title>Genome Sequence of the Piezophilic, Mesophilic Sulfate-Reducing Bacterium Desulfovibrio indicus J2T.</title>
        <authorList>
            <person name="Cao J."/>
            <person name="Maignien L."/>
            <person name="Shao Z."/>
            <person name="Alain K."/>
            <person name="Jebbar M."/>
        </authorList>
    </citation>
    <scope>NUCLEOTIDE SEQUENCE</scope>
    <source>
        <strain evidence="1">DSM 16372</strain>
    </source>
</reference>
<organism evidence="1 2">
    <name type="scientific">Methylobacterium hispanicum</name>
    <dbReference type="NCBI Taxonomy" id="270350"/>
    <lineage>
        <taxon>Bacteria</taxon>
        <taxon>Pseudomonadati</taxon>
        <taxon>Pseudomonadota</taxon>
        <taxon>Alphaproteobacteria</taxon>
        <taxon>Hyphomicrobiales</taxon>
        <taxon>Methylobacteriaceae</taxon>
        <taxon>Methylobacterium</taxon>
    </lineage>
</organism>
<dbReference type="AlphaFoldDB" id="A0AAV4ZUW3"/>
<protein>
    <submittedName>
        <fullName evidence="1">Uncharacterized protein</fullName>
    </submittedName>
</protein>
<sequence length="87" mass="10096">MDQLDETVRSILALAATYKPGTIIRAERVVDAYLADFDGYRARRAAMDALLRELDLPERRTRNRGGLFELIELHLKRRHGEIARLFQ</sequence>
<proteinExistence type="predicted"/>
<dbReference type="EMBL" id="BPQO01000043">
    <property type="protein sequence ID" value="GJD92374.1"/>
    <property type="molecule type" value="Genomic_DNA"/>
</dbReference>
<evidence type="ECO:0000313" key="2">
    <source>
        <dbReference type="Proteomes" id="UP001055247"/>
    </source>
</evidence>
<name>A0AAV4ZUW3_9HYPH</name>
<keyword evidence="2" id="KW-1185">Reference proteome</keyword>